<evidence type="ECO:0000256" key="1">
    <source>
        <dbReference type="ARBA" id="ARBA00022737"/>
    </source>
</evidence>
<dbReference type="InParanoid" id="C4R5N3"/>
<dbReference type="eggNOG" id="ENOG502QS1N">
    <property type="taxonomic scope" value="Eukaryota"/>
</dbReference>
<dbReference type="InterPro" id="IPR039892">
    <property type="entry name" value="Spa2/Sph1"/>
</dbReference>
<evidence type="ECO:0000259" key="4">
    <source>
        <dbReference type="SMART" id="SM00555"/>
    </source>
</evidence>
<feature type="compositionally biased region" description="Polar residues" evidence="3">
    <location>
        <begin position="677"/>
        <end position="693"/>
    </location>
</feature>
<feature type="region of interest" description="Disordered" evidence="3">
    <location>
        <begin position="114"/>
        <end position="137"/>
    </location>
</feature>
<feature type="compositionally biased region" description="Acidic residues" evidence="3">
    <location>
        <begin position="180"/>
        <end position="191"/>
    </location>
</feature>
<evidence type="ECO:0000256" key="3">
    <source>
        <dbReference type="SAM" id="MobiDB-lite"/>
    </source>
</evidence>
<feature type="compositionally biased region" description="Low complexity" evidence="3">
    <location>
        <begin position="382"/>
        <end position="394"/>
    </location>
</feature>
<dbReference type="PANTHER" id="PTHR21601:SF0">
    <property type="entry name" value="PROTEIN SPA2-RELATED"/>
    <property type="match status" value="1"/>
</dbReference>
<keyword evidence="1" id="KW-0677">Repeat</keyword>
<dbReference type="GO" id="GO:0007124">
    <property type="term" value="P:pseudohyphal growth"/>
    <property type="evidence" value="ECO:0007669"/>
    <property type="project" value="TreeGrafter"/>
</dbReference>
<dbReference type="GeneID" id="8200310"/>
<feature type="region of interest" description="Disordered" evidence="3">
    <location>
        <begin position="912"/>
        <end position="933"/>
    </location>
</feature>
<dbReference type="InterPro" id="IPR013724">
    <property type="entry name" value="GIT_SHD"/>
</dbReference>
<keyword evidence="2" id="KW-0175">Coiled coil</keyword>
<evidence type="ECO:0000313" key="6">
    <source>
        <dbReference type="Proteomes" id="UP000000314"/>
    </source>
</evidence>
<dbReference type="Pfam" id="PF12205">
    <property type="entry name" value="GIT1_C"/>
    <property type="match status" value="1"/>
</dbReference>
<feature type="compositionally biased region" description="Polar residues" evidence="3">
    <location>
        <begin position="121"/>
        <end position="131"/>
    </location>
</feature>
<protein>
    <submittedName>
        <fullName evidence="5">Component of the polarisome</fullName>
    </submittedName>
</protein>
<dbReference type="EMBL" id="FN392321">
    <property type="protein sequence ID" value="CAY70869.1"/>
    <property type="molecule type" value="Genomic_DNA"/>
</dbReference>
<proteinExistence type="predicted"/>
<feature type="region of interest" description="Disordered" evidence="3">
    <location>
        <begin position="874"/>
        <end position="900"/>
    </location>
</feature>
<dbReference type="OrthoDB" id="5588096at2759"/>
<feature type="region of interest" description="Disordered" evidence="3">
    <location>
        <begin position="175"/>
        <end position="216"/>
    </location>
</feature>
<feature type="compositionally biased region" description="Polar residues" evidence="3">
    <location>
        <begin position="880"/>
        <end position="897"/>
    </location>
</feature>
<accession>C4R5N3</accession>
<dbReference type="GO" id="GO:0005078">
    <property type="term" value="F:MAP-kinase scaffold activity"/>
    <property type="evidence" value="ECO:0007669"/>
    <property type="project" value="TreeGrafter"/>
</dbReference>
<dbReference type="GO" id="GO:0005935">
    <property type="term" value="C:cellular bud neck"/>
    <property type="evidence" value="ECO:0007669"/>
    <property type="project" value="TreeGrafter"/>
</dbReference>
<reference evidence="5 6" key="1">
    <citation type="journal article" date="2009" name="Nat. Biotechnol.">
        <title>Genome sequence of the recombinant protein production host Pichia pastoris.</title>
        <authorList>
            <person name="De Schutter K."/>
            <person name="Lin Y.C."/>
            <person name="Tiels P."/>
            <person name="Van Hecke A."/>
            <person name="Glinka S."/>
            <person name="Weber-Lehmann J."/>
            <person name="Rouze P."/>
            <person name="Van de Peer Y."/>
            <person name="Callewaert N."/>
        </authorList>
    </citation>
    <scope>NUCLEOTIDE SEQUENCE [LARGE SCALE GENOMIC DNA]</scope>
    <source>
        <strain evidence="6">GS115 / ATCC 20864</strain>
    </source>
</reference>
<dbReference type="GO" id="GO:1902716">
    <property type="term" value="C:cell cortex of growing cell tip"/>
    <property type="evidence" value="ECO:0007669"/>
    <property type="project" value="TreeGrafter"/>
</dbReference>
<gene>
    <name evidence="5" type="ordered locus">PAS_chr3_0816</name>
</gene>
<dbReference type="RefSeq" id="XP_002493048.1">
    <property type="nucleotide sequence ID" value="XM_002493003.1"/>
</dbReference>
<organism evidence="5 6">
    <name type="scientific">Komagataella phaffii (strain GS115 / ATCC 20864)</name>
    <name type="common">Yeast</name>
    <name type="synonym">Pichia pastoris</name>
    <dbReference type="NCBI Taxonomy" id="644223"/>
    <lineage>
        <taxon>Eukaryota</taxon>
        <taxon>Fungi</taxon>
        <taxon>Dikarya</taxon>
        <taxon>Ascomycota</taxon>
        <taxon>Saccharomycotina</taxon>
        <taxon>Pichiomycetes</taxon>
        <taxon>Pichiales</taxon>
        <taxon>Pichiaceae</taxon>
        <taxon>Komagataella</taxon>
    </lineage>
</organism>
<dbReference type="GO" id="GO:0000131">
    <property type="term" value="C:incipient cellular bud site"/>
    <property type="evidence" value="ECO:0007669"/>
    <property type="project" value="TreeGrafter"/>
</dbReference>
<dbReference type="SMR" id="C4R5N3"/>
<dbReference type="GO" id="GO:0036267">
    <property type="term" value="P:invasive filamentous growth"/>
    <property type="evidence" value="ECO:0007669"/>
    <property type="project" value="TreeGrafter"/>
</dbReference>
<feature type="domain" description="GIT Spa2 homology (SHD)" evidence="4">
    <location>
        <begin position="84"/>
        <end position="114"/>
    </location>
</feature>
<feature type="region of interest" description="Disordered" evidence="3">
    <location>
        <begin position="771"/>
        <end position="797"/>
    </location>
</feature>
<dbReference type="Gene3D" id="1.20.120.330">
    <property type="entry name" value="Nucleotidyltransferases domain 2"/>
    <property type="match status" value="1"/>
</dbReference>
<dbReference type="HOGENOM" id="CLU_002012_0_0_1"/>
<dbReference type="SMART" id="SM00555">
    <property type="entry name" value="GIT"/>
    <property type="match status" value="2"/>
</dbReference>
<dbReference type="STRING" id="644223.C4R5N3"/>
<dbReference type="AlphaFoldDB" id="C4R5N3"/>
<feature type="region of interest" description="Disordered" evidence="3">
    <location>
        <begin position="827"/>
        <end position="851"/>
    </location>
</feature>
<feature type="compositionally biased region" description="Polar residues" evidence="3">
    <location>
        <begin position="267"/>
        <end position="278"/>
    </location>
</feature>
<name>C4R5N3_KOMPG</name>
<sequence length="1136" mass="125737">MVVEQDLVKYHSELKEFLKKNSPKSRASSHVTQGKEKLLRYSRGQFCELCTDVYDEMKRRNDRTNQEPDHLLPKTTFHPKRNQARKILSSLTFARFTDLVMDTVSEIERRELHLPTKPEENNGNILRSAQNDDIPVGDTSLESVKRDSIDDPVTQDLKNAQLGIRTKNVVPNKTTLAWSSDEEDEDNDDENEITRGHGFDSISSPVRVEGTASPQDVQKMSTNRLSDDLNQLDLSSKNPSVSIPPRLNVTTSPDLNLSAARGVPNIGSPQQKSKSIMSEDSPKYNEVSQLEKELNTLKEENARLEEALDSFKKNQAASSETDTEIQNLKQTIEKLELENKEKPLLMDSLKNDENTLSLLTEENASLKEKILSLQSELEKNHISNNISTTNSTNEETPESELKRRSNQSTIHEQEVGKWQKRYETLRSTMVAEQISVPVSTDDLNKFFSPQGVISKKAISDLLASVEAFLLILHKDVVDPENLFSGISSVAVNASVIISEVDSISYHKKKKSPLNAAISNAITSVRYYAIYKSVFSKVAVDSAISAILYTTCDLVAILKIQTNTNASNTLENVATEETASSRAEVADYNLSQDSLNVDDDKDTLVRPLKITQRISSNKTSGDILPSPIATNVLGFMSPISTSFGHRAVNSQVSPDSETSSFDVQLERDRLLERATAVDLNQNGNTESNPHTPKTTYPPASKQSTESSKENPLNGNSQSPDARASRGSRGSILNRVKQLETASQDNEPEKSKHSFKRSSVDVSDAFNKFGAKRRSVDSNFSSQRNSIDTKSSTRNSVDITSVSKSPYDATLNQDSSVAGSDSNALGISVGATNNLPDPLPQESYARPNSIDIDDNTNEVTVDSVEQLKIHSPQKDVKIPGTFESNAQNDEPKKLNSNGGSDHIITPMRLRKIESASSRADSIGQKSLPPSPKQEPKIISNTVQSALMTPPETAVATDKSENLHPQQFEENEEEAETFDVQNFDILNPDNTLKQLLLYLEHQTVDVISTIQTLLKSIKDPDATRGELRMSASAIHKVIDQMTEATNISMSQTRNGQLRAHGSWVVQSLDGCSRRMAALCVFRDDENDSDYADKNFKQRLAGVAFDVARCTKELVKSVEEAKIKDDIAVLDARLSGEHVL</sequence>
<dbReference type="GO" id="GO:0005934">
    <property type="term" value="C:cellular bud tip"/>
    <property type="evidence" value="ECO:0007669"/>
    <property type="project" value="TreeGrafter"/>
</dbReference>
<dbReference type="OMA" id="HRMNILC"/>
<feature type="compositionally biased region" description="Polar residues" evidence="3">
    <location>
        <begin position="775"/>
        <end position="797"/>
    </location>
</feature>
<dbReference type="KEGG" id="ppa:PAS_chr3_0816"/>
<feature type="region of interest" description="Disordered" evidence="3">
    <location>
        <begin position="674"/>
        <end position="758"/>
    </location>
</feature>
<feature type="region of interest" description="Disordered" evidence="3">
    <location>
        <begin position="382"/>
        <end position="413"/>
    </location>
</feature>
<evidence type="ECO:0000256" key="2">
    <source>
        <dbReference type="SAM" id="Coils"/>
    </source>
</evidence>
<dbReference type="GO" id="GO:0005826">
    <property type="term" value="C:actomyosin contractile ring"/>
    <property type="evidence" value="ECO:0007669"/>
    <property type="project" value="TreeGrafter"/>
</dbReference>
<evidence type="ECO:0000313" key="5">
    <source>
        <dbReference type="EMBL" id="CAY70869.1"/>
    </source>
</evidence>
<feature type="domain" description="GIT Spa2 homology (SHD)" evidence="4">
    <location>
        <begin position="34"/>
        <end position="64"/>
    </location>
</feature>
<dbReference type="GO" id="GO:0007121">
    <property type="term" value="P:bipolar cellular bud site selection"/>
    <property type="evidence" value="ECO:0007669"/>
    <property type="project" value="TreeGrafter"/>
</dbReference>
<feature type="compositionally biased region" description="Polar residues" evidence="3">
    <location>
        <begin position="699"/>
        <end position="718"/>
    </location>
</feature>
<dbReference type="GO" id="GO:0043332">
    <property type="term" value="C:mating projection tip"/>
    <property type="evidence" value="ECO:0007669"/>
    <property type="project" value="TreeGrafter"/>
</dbReference>
<keyword evidence="6" id="KW-1185">Reference proteome</keyword>
<dbReference type="PANTHER" id="PTHR21601">
    <property type="entry name" value="SPA2 PROTEIN"/>
    <property type="match status" value="1"/>
</dbReference>
<feature type="region of interest" description="Disordered" evidence="3">
    <location>
        <begin position="230"/>
        <end position="281"/>
    </location>
</feature>
<dbReference type="Pfam" id="PF08518">
    <property type="entry name" value="GIT_SHD"/>
    <property type="match status" value="1"/>
</dbReference>
<dbReference type="Proteomes" id="UP000000314">
    <property type="component" value="Chromosome 3"/>
</dbReference>
<dbReference type="FunCoup" id="C4R5N3">
    <property type="interactions" value="198"/>
</dbReference>
<feature type="coiled-coil region" evidence="2">
    <location>
        <begin position="287"/>
        <end position="376"/>
    </location>
</feature>
<dbReference type="InterPro" id="IPR022018">
    <property type="entry name" value="GIT1_C"/>
</dbReference>